<dbReference type="InterPro" id="IPR036416">
    <property type="entry name" value="Pept_tRNA_hydro_sf"/>
</dbReference>
<dbReference type="GO" id="GO:0004045">
    <property type="term" value="F:peptidyl-tRNA hydrolase activity"/>
    <property type="evidence" value="ECO:0007669"/>
    <property type="project" value="InterPro"/>
</dbReference>
<gene>
    <name evidence="5" type="ORF">EVOR1521_LOCUS8369</name>
</gene>
<comment type="caution">
    <text evidence="5">The sequence shown here is derived from an EMBL/GenBank/DDBJ whole genome shotgun (WGS) entry which is preliminary data.</text>
</comment>
<sequence>MDEPPQKRARHANESVTCTSAAKVPEAAQEAEAREAEAAEASDAANSTLRAESAGLLAELAGRTSTHPDGNNAKQTLAVLGLGNPDGLSRRERHSLGARVVAALADSACSSSLRLLESDCKDLAGAKWLTRGGTKALLLQPTRPINDSGLQLRSALDTLELLTTPFLAIVDDCWLPLGSIRFREKGSSGGHKGLEGIEAIFGKQHYHRLRLGIGGKNLKEFVTGSFTDEEESLLQPVISAAVSAVETWLSLGPSAAQKIMSIVNAPTFVKQPPPPVPSRS</sequence>
<dbReference type="Gene3D" id="3.40.50.1470">
    <property type="entry name" value="Peptidyl-tRNA hydrolase"/>
    <property type="match status" value="1"/>
</dbReference>
<keyword evidence="6" id="KW-1185">Reference proteome</keyword>
<evidence type="ECO:0008006" key="7">
    <source>
        <dbReference type="Google" id="ProtNLM"/>
    </source>
</evidence>
<protein>
    <recommendedName>
        <fullName evidence="7">Peptidyl-tRNA hydrolase</fullName>
    </recommendedName>
</protein>
<evidence type="ECO:0000256" key="2">
    <source>
        <dbReference type="ARBA" id="ARBA00022801"/>
    </source>
</evidence>
<evidence type="ECO:0000256" key="1">
    <source>
        <dbReference type="ARBA" id="ARBA00022555"/>
    </source>
</evidence>
<dbReference type="SUPFAM" id="SSF53178">
    <property type="entry name" value="Peptidyl-tRNA hydrolase-like"/>
    <property type="match status" value="1"/>
</dbReference>
<dbReference type="GO" id="GO:0000049">
    <property type="term" value="F:tRNA binding"/>
    <property type="evidence" value="ECO:0007669"/>
    <property type="project" value="UniProtKB-KW"/>
</dbReference>
<evidence type="ECO:0000313" key="6">
    <source>
        <dbReference type="Proteomes" id="UP001178507"/>
    </source>
</evidence>
<accession>A0AA36I511</accession>
<dbReference type="Pfam" id="PF01195">
    <property type="entry name" value="Pept_tRNA_hydro"/>
    <property type="match status" value="1"/>
</dbReference>
<dbReference type="EMBL" id="CAUJNA010000712">
    <property type="protein sequence ID" value="CAJ1380426.1"/>
    <property type="molecule type" value="Genomic_DNA"/>
</dbReference>
<name>A0AA36I511_9DINO</name>
<dbReference type="PANTHER" id="PTHR17224">
    <property type="entry name" value="PEPTIDYL-TRNA HYDROLASE"/>
    <property type="match status" value="1"/>
</dbReference>
<feature type="region of interest" description="Disordered" evidence="4">
    <location>
        <begin position="1"/>
        <end position="47"/>
    </location>
</feature>
<proteinExistence type="predicted"/>
<dbReference type="NCBIfam" id="TIGR00447">
    <property type="entry name" value="pth"/>
    <property type="match status" value="1"/>
</dbReference>
<evidence type="ECO:0000256" key="4">
    <source>
        <dbReference type="SAM" id="MobiDB-lite"/>
    </source>
</evidence>
<organism evidence="5 6">
    <name type="scientific">Effrenium voratum</name>
    <dbReference type="NCBI Taxonomy" id="2562239"/>
    <lineage>
        <taxon>Eukaryota</taxon>
        <taxon>Sar</taxon>
        <taxon>Alveolata</taxon>
        <taxon>Dinophyceae</taxon>
        <taxon>Suessiales</taxon>
        <taxon>Symbiodiniaceae</taxon>
        <taxon>Effrenium</taxon>
    </lineage>
</organism>
<evidence type="ECO:0000256" key="3">
    <source>
        <dbReference type="ARBA" id="ARBA00022884"/>
    </source>
</evidence>
<evidence type="ECO:0000313" key="5">
    <source>
        <dbReference type="EMBL" id="CAJ1380426.1"/>
    </source>
</evidence>
<keyword evidence="2" id="KW-0378">Hydrolase</keyword>
<keyword evidence="1" id="KW-0820">tRNA-binding</keyword>
<keyword evidence="3" id="KW-0694">RNA-binding</keyword>
<dbReference type="InterPro" id="IPR001328">
    <property type="entry name" value="Pept_tRNA_hydro"/>
</dbReference>
<dbReference type="AlphaFoldDB" id="A0AA36I511"/>
<dbReference type="Proteomes" id="UP001178507">
    <property type="component" value="Unassembled WGS sequence"/>
</dbReference>
<dbReference type="PANTHER" id="PTHR17224:SF1">
    <property type="entry name" value="PEPTIDYL-TRNA HYDROLASE"/>
    <property type="match status" value="1"/>
</dbReference>
<reference evidence="5" key="1">
    <citation type="submission" date="2023-08" db="EMBL/GenBank/DDBJ databases">
        <authorList>
            <person name="Chen Y."/>
            <person name="Shah S."/>
            <person name="Dougan E. K."/>
            <person name="Thang M."/>
            <person name="Chan C."/>
        </authorList>
    </citation>
    <scope>NUCLEOTIDE SEQUENCE</scope>
</reference>